<keyword evidence="2" id="KW-0288">FMN</keyword>
<dbReference type="Gene3D" id="3.20.20.30">
    <property type="entry name" value="Luciferase-like domain"/>
    <property type="match status" value="1"/>
</dbReference>
<gene>
    <name evidence="6" type="ORF">D5S19_15630</name>
</gene>
<keyword evidence="7" id="KW-1185">Reference proteome</keyword>
<keyword evidence="1" id="KW-0285">Flavoprotein</keyword>
<evidence type="ECO:0000259" key="5">
    <source>
        <dbReference type="Pfam" id="PF00296"/>
    </source>
</evidence>
<dbReference type="EMBL" id="QZFV01000083">
    <property type="protein sequence ID" value="RJQ84879.1"/>
    <property type="molecule type" value="Genomic_DNA"/>
</dbReference>
<name>A0A419I3R0_9PSEU</name>
<keyword evidence="4" id="KW-0503">Monooxygenase</keyword>
<dbReference type="Pfam" id="PF00296">
    <property type="entry name" value="Bac_luciferase"/>
    <property type="match status" value="1"/>
</dbReference>
<dbReference type="InterPro" id="IPR050172">
    <property type="entry name" value="SsuD_RutA_monooxygenase"/>
</dbReference>
<keyword evidence="3" id="KW-0560">Oxidoreductase</keyword>
<evidence type="ECO:0000313" key="6">
    <source>
        <dbReference type="EMBL" id="RJQ84879.1"/>
    </source>
</evidence>
<dbReference type="RefSeq" id="WP_120024078.1">
    <property type="nucleotide sequence ID" value="NZ_QZFV01000083.1"/>
</dbReference>
<sequence>MRAGIVILPEDRWWAAEPKWRAAEEYGFDHAWTYDHLGWRSLVDGPWFSAVPTLTAAAMVTSRIRLGTFVASPVARHPVPFARELITLDDVSDGRFVLGVGAGVEHGEYDVQVLGGPRLTNRQRVDRFTEFAEALDGLLMTDRFDYSGEYFTAVGARNLPGTVQRPRLPFVVAANGPRTMTLAARFGAGWVTTGRGGSTPDEWWQGVADLVKVFDQRLEDAGRDGSTMQRYLSLDASPTYSLSSVAAFREGVERANALGFTDVISHWPRSSGPYEGHESVLEQVVDSVLPELPEK</sequence>
<dbReference type="PANTHER" id="PTHR42847">
    <property type="entry name" value="ALKANESULFONATE MONOOXYGENASE"/>
    <property type="match status" value="1"/>
</dbReference>
<evidence type="ECO:0000256" key="1">
    <source>
        <dbReference type="ARBA" id="ARBA00022630"/>
    </source>
</evidence>
<dbReference type="PANTHER" id="PTHR42847:SF4">
    <property type="entry name" value="ALKANESULFONATE MONOOXYGENASE-RELATED"/>
    <property type="match status" value="1"/>
</dbReference>
<organism evidence="6 7">
    <name type="scientific">Amycolatopsis panacis</name>
    <dbReference type="NCBI Taxonomy" id="2340917"/>
    <lineage>
        <taxon>Bacteria</taxon>
        <taxon>Bacillati</taxon>
        <taxon>Actinomycetota</taxon>
        <taxon>Actinomycetes</taxon>
        <taxon>Pseudonocardiales</taxon>
        <taxon>Pseudonocardiaceae</taxon>
        <taxon>Amycolatopsis</taxon>
    </lineage>
</organism>
<dbReference type="AlphaFoldDB" id="A0A419I3R0"/>
<reference evidence="6 7" key="1">
    <citation type="submission" date="2018-09" db="EMBL/GenBank/DDBJ databases">
        <title>YIM PH 21725 draft genome.</title>
        <authorList>
            <person name="Miao C."/>
        </authorList>
    </citation>
    <scope>NUCLEOTIDE SEQUENCE [LARGE SCALE GENOMIC DNA]</scope>
    <source>
        <strain evidence="7">YIM PH21725</strain>
    </source>
</reference>
<dbReference type="GO" id="GO:0046306">
    <property type="term" value="P:alkanesulfonate catabolic process"/>
    <property type="evidence" value="ECO:0007669"/>
    <property type="project" value="TreeGrafter"/>
</dbReference>
<dbReference type="Proteomes" id="UP000285112">
    <property type="component" value="Unassembled WGS sequence"/>
</dbReference>
<feature type="domain" description="Luciferase-like" evidence="5">
    <location>
        <begin position="21"/>
        <end position="233"/>
    </location>
</feature>
<accession>A0A419I3R0</accession>
<evidence type="ECO:0000256" key="4">
    <source>
        <dbReference type="ARBA" id="ARBA00023033"/>
    </source>
</evidence>
<comment type="caution">
    <text evidence="6">The sequence shown here is derived from an EMBL/GenBank/DDBJ whole genome shotgun (WGS) entry which is preliminary data.</text>
</comment>
<dbReference type="InterPro" id="IPR036661">
    <property type="entry name" value="Luciferase-like_sf"/>
</dbReference>
<dbReference type="InterPro" id="IPR011251">
    <property type="entry name" value="Luciferase-like_dom"/>
</dbReference>
<dbReference type="GO" id="GO:0008726">
    <property type="term" value="F:alkanesulfonate monooxygenase activity"/>
    <property type="evidence" value="ECO:0007669"/>
    <property type="project" value="TreeGrafter"/>
</dbReference>
<evidence type="ECO:0000256" key="2">
    <source>
        <dbReference type="ARBA" id="ARBA00022643"/>
    </source>
</evidence>
<protein>
    <submittedName>
        <fullName evidence="6">LLM class flavin-dependent oxidoreductase</fullName>
    </submittedName>
</protein>
<dbReference type="SUPFAM" id="SSF51679">
    <property type="entry name" value="Bacterial luciferase-like"/>
    <property type="match status" value="1"/>
</dbReference>
<evidence type="ECO:0000256" key="3">
    <source>
        <dbReference type="ARBA" id="ARBA00023002"/>
    </source>
</evidence>
<evidence type="ECO:0000313" key="7">
    <source>
        <dbReference type="Proteomes" id="UP000285112"/>
    </source>
</evidence>
<proteinExistence type="predicted"/>
<dbReference type="OrthoDB" id="7374740at2"/>